<evidence type="ECO:0000313" key="2">
    <source>
        <dbReference type="Proteomes" id="UP000732619"/>
    </source>
</evidence>
<protein>
    <recommendedName>
        <fullName evidence="3">Transposase</fullName>
    </recommendedName>
</protein>
<evidence type="ECO:0008006" key="3">
    <source>
        <dbReference type="Google" id="ProtNLM"/>
    </source>
</evidence>
<gene>
    <name evidence="1" type="ORF">E7Z75_00255</name>
</gene>
<proteinExistence type="predicted"/>
<sequence>MLISQHEDKSFKILIDFAMHDFLKGIGIEEEIIVPLPTELMATNCMNRRLDYCGLSRNYEIINVEFQSTVLSEEDEIRIFDYASSLFVKFKLPVKTFIISTVEDKSLKQEKWHHNDVFTIYIISLKDRDGLKALNSIKSKIRNKETFNGEDIVSLISIVFMKSDFTEKELLFKVGDLTNKARFESDFVKDQVKSILLILGNKFIKDKDELENFGEIMMGSSYLSSVLPGTFEIIKEKAKEEFLEKGLKQGELIGLDKGVELGRKQGQEEGIVSVVIRMLERDRSMEDISEVTGLSIVKISYLKEKIME</sequence>
<dbReference type="Proteomes" id="UP000732619">
    <property type="component" value="Unassembled WGS sequence"/>
</dbReference>
<dbReference type="EMBL" id="SUTG01000001">
    <property type="protein sequence ID" value="MBE6511570.1"/>
    <property type="molecule type" value="Genomic_DNA"/>
</dbReference>
<accession>A0A8T3VNP1</accession>
<organism evidence="1 2">
    <name type="scientific">Methanobrevibacter olleyae</name>
    <dbReference type="NCBI Taxonomy" id="294671"/>
    <lineage>
        <taxon>Archaea</taxon>
        <taxon>Methanobacteriati</taxon>
        <taxon>Methanobacteriota</taxon>
        <taxon>Methanomada group</taxon>
        <taxon>Methanobacteria</taxon>
        <taxon>Methanobacteriales</taxon>
        <taxon>Methanobacteriaceae</taxon>
        <taxon>Methanobrevibacter</taxon>
    </lineage>
</organism>
<name>A0A8T3VNP1_METOL</name>
<reference evidence="1" key="1">
    <citation type="submission" date="2019-04" db="EMBL/GenBank/DDBJ databases">
        <title>Evolution of Biomass-Degrading Anaerobic Consortia Revealed by Metagenomics.</title>
        <authorList>
            <person name="Peng X."/>
        </authorList>
    </citation>
    <scope>NUCLEOTIDE SEQUENCE</scope>
    <source>
        <strain evidence="1">SIG14</strain>
    </source>
</reference>
<comment type="caution">
    <text evidence="1">The sequence shown here is derived from an EMBL/GenBank/DDBJ whole genome shotgun (WGS) entry which is preliminary data.</text>
</comment>
<dbReference type="AlphaFoldDB" id="A0A8T3VNP1"/>
<evidence type="ECO:0000313" key="1">
    <source>
        <dbReference type="EMBL" id="MBE6511570.1"/>
    </source>
</evidence>